<evidence type="ECO:0008006" key="8">
    <source>
        <dbReference type="Google" id="ProtNLM"/>
    </source>
</evidence>
<dbReference type="PROSITE" id="PS50883">
    <property type="entry name" value="EAL"/>
    <property type="match status" value="1"/>
</dbReference>
<dbReference type="PROSITE" id="PS50112">
    <property type="entry name" value="PAS"/>
    <property type="match status" value="1"/>
</dbReference>
<dbReference type="InterPro" id="IPR000700">
    <property type="entry name" value="PAS-assoc_C"/>
</dbReference>
<dbReference type="CDD" id="cd01949">
    <property type="entry name" value="GGDEF"/>
    <property type="match status" value="1"/>
</dbReference>
<dbReference type="EnsemblBacteria" id="AAM41249">
    <property type="protein sequence ID" value="AAM41249"/>
    <property type="gene ID" value="XCC1959"/>
</dbReference>
<dbReference type="OrthoDB" id="9804951at2"/>
<dbReference type="SMART" id="SM00086">
    <property type="entry name" value="PAC"/>
    <property type="match status" value="3"/>
</dbReference>
<dbReference type="InterPro" id="IPR001610">
    <property type="entry name" value="PAC"/>
</dbReference>
<dbReference type="InterPro" id="IPR000160">
    <property type="entry name" value="GGDEF_dom"/>
</dbReference>
<evidence type="ECO:0000259" key="5">
    <source>
        <dbReference type="PROSITE" id="PS50887"/>
    </source>
</evidence>
<evidence type="ECO:0000256" key="1">
    <source>
        <dbReference type="SAM" id="MobiDB-lite"/>
    </source>
</evidence>
<evidence type="ECO:0000259" key="3">
    <source>
        <dbReference type="PROSITE" id="PS50113"/>
    </source>
</evidence>
<reference evidence="6 7" key="1">
    <citation type="journal article" date="2002" name="Nature">
        <title>Comparison of the genomes of two Xanthomonas pathogens with differing host specificities.</title>
        <authorList>
            <person name="da Silva A.C."/>
            <person name="Ferro J.A."/>
            <person name="Reinach F.C."/>
            <person name="Farah C.S."/>
            <person name="Furlan L.R."/>
            <person name="Quaggio R.B."/>
            <person name="Monteiro-Vitorello C.B."/>
            <person name="Van Sluys M.A."/>
            <person name="Almeida N.F."/>
            <person name="Alves L.M."/>
            <person name="do Amaral A.M."/>
            <person name="Bertolini M.C."/>
            <person name="Camargo L.E."/>
            <person name="Camarotte G."/>
            <person name="Cannavan F."/>
            <person name="Cardozo J."/>
            <person name="Chambergo F."/>
            <person name="Ciapina L.P."/>
            <person name="Cicarelli R.M."/>
            <person name="Coutinho L.L."/>
            <person name="Cursino-Santos J.R."/>
            <person name="El-Dorry H."/>
            <person name="Faria J.B."/>
            <person name="Ferreira A.J."/>
            <person name="Ferreira R.C."/>
            <person name="Ferro M.I."/>
            <person name="Formighieri E.F."/>
            <person name="Franco M.C."/>
            <person name="Greggio C.C."/>
            <person name="Gruber A."/>
            <person name="Katsuyama A.M."/>
            <person name="Kishi L.T."/>
            <person name="Leite R.P."/>
            <person name="Lemos E.G."/>
            <person name="Lemos M.V."/>
            <person name="Locali E.C."/>
            <person name="Machado M.A."/>
            <person name="Madeira A.M."/>
            <person name="Martinez-Rossi N.M."/>
            <person name="Martins E.C."/>
            <person name="Meidanis J."/>
            <person name="Menck C.F."/>
            <person name="Miyaki C.Y."/>
            <person name="Moon D.H."/>
            <person name="Moreira L.M."/>
            <person name="Novo M.T."/>
            <person name="Okura V.K."/>
            <person name="Oliveira M.C."/>
            <person name="Oliveira V.R."/>
            <person name="Pereira H.A."/>
            <person name="Rossi A."/>
            <person name="Sena J.A."/>
            <person name="Silva C."/>
            <person name="de Souza R.F."/>
            <person name="Spinola L.A."/>
            <person name="Takita M.A."/>
            <person name="Tamura R.E."/>
            <person name="Teixeira E.C."/>
            <person name="Tezza R.I."/>
            <person name="Trindade dos Santos M."/>
            <person name="Truffi D."/>
            <person name="Tsai S.M."/>
            <person name="White F.F."/>
            <person name="Setubal J.C."/>
            <person name="Kitajima J.P."/>
        </authorList>
    </citation>
    <scope>NUCLEOTIDE SEQUENCE [LARGE SCALE GENOMIC DNA]</scope>
    <source>
        <strain evidence="7">ATCC 33913 / DSM 3586 / NCPPB 528 / LMG 568 / P 25</strain>
    </source>
</reference>
<dbReference type="InterPro" id="IPR052155">
    <property type="entry name" value="Biofilm_reg_signaling"/>
</dbReference>
<feature type="region of interest" description="Disordered" evidence="1">
    <location>
        <begin position="1"/>
        <end position="38"/>
    </location>
</feature>
<feature type="domain" description="PAC" evidence="3">
    <location>
        <begin position="537"/>
        <end position="588"/>
    </location>
</feature>
<dbReference type="Proteomes" id="UP000001010">
    <property type="component" value="Chromosome"/>
</dbReference>
<dbReference type="NCBIfam" id="TIGR00229">
    <property type="entry name" value="sensory_box"/>
    <property type="match status" value="1"/>
</dbReference>
<dbReference type="Gene3D" id="3.20.20.450">
    <property type="entry name" value="EAL domain"/>
    <property type="match status" value="1"/>
</dbReference>
<dbReference type="STRING" id="190485.XCC1959"/>
<feature type="region of interest" description="Disordered" evidence="1">
    <location>
        <begin position="67"/>
        <end position="97"/>
    </location>
</feature>
<dbReference type="PANTHER" id="PTHR44757:SF2">
    <property type="entry name" value="BIOFILM ARCHITECTURE MAINTENANCE PROTEIN MBAA"/>
    <property type="match status" value="1"/>
</dbReference>
<dbReference type="CDD" id="cd00130">
    <property type="entry name" value="PAS"/>
    <property type="match status" value="1"/>
</dbReference>
<dbReference type="SMART" id="SM00267">
    <property type="entry name" value="GGDEF"/>
    <property type="match status" value="1"/>
</dbReference>
<dbReference type="InterPro" id="IPR035919">
    <property type="entry name" value="EAL_sf"/>
</dbReference>
<dbReference type="AlphaFoldDB" id="Q8P9A5"/>
<dbReference type="SUPFAM" id="SSF141868">
    <property type="entry name" value="EAL domain-like"/>
    <property type="match status" value="1"/>
</dbReference>
<dbReference type="HOGENOM" id="CLU_000445_19_0_6"/>
<dbReference type="GO" id="GO:0071111">
    <property type="term" value="F:cyclic-guanylate-specific phosphodiesterase activity"/>
    <property type="evidence" value="ECO:0000318"/>
    <property type="project" value="GO_Central"/>
</dbReference>
<feature type="domain" description="PAC" evidence="3">
    <location>
        <begin position="282"/>
        <end position="335"/>
    </location>
</feature>
<dbReference type="NCBIfam" id="TIGR00254">
    <property type="entry name" value="GGDEF"/>
    <property type="match status" value="1"/>
</dbReference>
<dbReference type="eggNOG" id="COG5001">
    <property type="taxonomic scope" value="Bacteria"/>
</dbReference>
<evidence type="ECO:0000313" key="7">
    <source>
        <dbReference type="Proteomes" id="UP000001010"/>
    </source>
</evidence>
<evidence type="ECO:0000259" key="4">
    <source>
        <dbReference type="PROSITE" id="PS50883"/>
    </source>
</evidence>
<dbReference type="Pfam" id="PF08447">
    <property type="entry name" value="PAS_3"/>
    <property type="match status" value="1"/>
</dbReference>
<sequence>MRLPSSSQTTPASRYRPVSVHRPRCRRSARRSRDTGAEENTGAATCWCMVRGRPHGAGNAAILAVTRPGTAGQRKAASTNPPDGRYPLRLRGRGRPSECSRVDSGVIASMLQHPLTSAVVLLDAHGQPLAANRVAQSLGLPATLGAYAEVLESSRAQIAESGGMAACVLPGSGGGRLEGWLRAVCDEQGQVMAFTLSIPEPLGADGTSRWEIGLDSADHGLWDWDIAADVVYRSERWTRMLGYSEQPLPNNLTALSGLIHPDDHAQVSAAVQAHLDGRTDTYVAEFRLRQHDGQWRWILDRGRVVSRTSDGRPLRMVGTHTDVHHHKLLEQQLREQQAQLEEAQRIASMGSWGWDTLKDQLWVSQDFLQQLGLADLRLHSVRDILRLLAGPSVAHLRSAWRKIKHEGMPVHFELEINGRLGVNPHHLRVWAQPVFDGDGALVRVLGQLQNVTEQRQTDALIRWRTELLNRVSALGKIGGCEIEVDTRRMQWTEECYRIHGLRKENITLEQALSLYTQDSRDAFEAALLRIVDGGLPEQLELCFYRNSGQRVWVQVLIELDRREGLPPRYVALFRDVSREREANERIELLAHYDRLTGLPNRFLLREQAENAIREAHERGQVMAMLLIDLDGFKSINDSFGHATGDNLLKLASSRLHQHLRNSDLFGRFSDDEFIVLLRDLSEPEDAGHVARKLISALGEPLRKDHVTLKLGASIGIALQGEGLSDFDSLLRAADAAMYAAKDSGRNTFHYYSQDVLLRAQRRLELEHALHGALEREEFTLVYQPLVNTVGDTSPAIEALMRWNRPGHGPCSPAEFIPIAEECGEIVRLGEWVIGEACRQAVVWDRAGLHFSRIAVNVSAVQLRERGFAERVLEICRDNGWSPARLELELTESALIRDSDSLRRCFELFEQNGVLLAVDDFGTGFSNLHYLNRFPVQRLKIDRSFVQGMLDDANTAEVTQAIVHLGHALGMQVVAEGVETVQEDALLRQQGCDEIQGYFYSRPLSPRDMAQWLREAEAGMRLGARLVIAS</sequence>
<dbReference type="InterPro" id="IPR035965">
    <property type="entry name" value="PAS-like_dom_sf"/>
</dbReference>
<feature type="domain" description="PAS" evidence="2">
    <location>
        <begin position="214"/>
        <end position="278"/>
    </location>
</feature>
<dbReference type="Gene3D" id="3.30.70.270">
    <property type="match status" value="1"/>
</dbReference>
<dbReference type="InterPro" id="IPR029787">
    <property type="entry name" value="Nucleotide_cyclase"/>
</dbReference>
<dbReference type="Pfam" id="PF00990">
    <property type="entry name" value="GGDEF"/>
    <property type="match status" value="1"/>
</dbReference>
<feature type="compositionally biased region" description="Polar residues" evidence="1">
    <location>
        <begin position="1"/>
        <end position="12"/>
    </location>
</feature>
<dbReference type="PATRIC" id="fig|190485.4.peg.2094"/>
<protein>
    <recommendedName>
        <fullName evidence="8">Signal transduction protein</fullName>
    </recommendedName>
</protein>
<feature type="compositionally biased region" description="Basic residues" evidence="1">
    <location>
        <begin position="19"/>
        <end position="30"/>
    </location>
</feature>
<dbReference type="BRENDA" id="3.1.4.52">
    <property type="organism ID" value="9230"/>
</dbReference>
<dbReference type="InterPro" id="IPR001633">
    <property type="entry name" value="EAL_dom"/>
</dbReference>
<dbReference type="CDD" id="cd01948">
    <property type="entry name" value="EAL"/>
    <property type="match status" value="1"/>
</dbReference>
<feature type="domain" description="GGDEF" evidence="5">
    <location>
        <begin position="620"/>
        <end position="753"/>
    </location>
</feature>
<dbReference type="SMART" id="SM00091">
    <property type="entry name" value="PAS"/>
    <property type="match status" value="2"/>
</dbReference>
<dbReference type="PROSITE" id="PS50113">
    <property type="entry name" value="PAC"/>
    <property type="match status" value="2"/>
</dbReference>
<evidence type="ECO:0000313" key="6">
    <source>
        <dbReference type="EMBL" id="AAM41249.1"/>
    </source>
</evidence>
<organism evidence="6 7">
    <name type="scientific">Xanthomonas campestris pv. campestris (strain ATCC 33913 / DSM 3586 / NCPPB 528 / LMG 568 / P 25)</name>
    <dbReference type="NCBI Taxonomy" id="190485"/>
    <lineage>
        <taxon>Bacteria</taxon>
        <taxon>Pseudomonadati</taxon>
        <taxon>Pseudomonadota</taxon>
        <taxon>Gammaproteobacteria</taxon>
        <taxon>Lysobacterales</taxon>
        <taxon>Lysobacteraceae</taxon>
        <taxon>Xanthomonas</taxon>
    </lineage>
</organism>
<keyword evidence="7" id="KW-1185">Reference proteome</keyword>
<dbReference type="SUPFAM" id="SSF55785">
    <property type="entry name" value="PYP-like sensor domain (PAS domain)"/>
    <property type="match status" value="3"/>
</dbReference>
<feature type="domain" description="EAL" evidence="4">
    <location>
        <begin position="762"/>
        <end position="1016"/>
    </location>
</feature>
<dbReference type="Pfam" id="PF00563">
    <property type="entry name" value="EAL"/>
    <property type="match status" value="1"/>
</dbReference>
<dbReference type="GO" id="GO:0005886">
    <property type="term" value="C:plasma membrane"/>
    <property type="evidence" value="ECO:0000318"/>
    <property type="project" value="GO_Central"/>
</dbReference>
<dbReference type="SMART" id="SM00052">
    <property type="entry name" value="EAL"/>
    <property type="match status" value="1"/>
</dbReference>
<accession>Q8P9A5</accession>
<proteinExistence type="predicted"/>
<dbReference type="InterPro" id="IPR043128">
    <property type="entry name" value="Rev_trsase/Diguanyl_cyclase"/>
</dbReference>
<dbReference type="EMBL" id="AE008922">
    <property type="protein sequence ID" value="AAM41249.1"/>
    <property type="molecule type" value="Genomic_DNA"/>
</dbReference>
<dbReference type="PANTHER" id="PTHR44757">
    <property type="entry name" value="DIGUANYLATE CYCLASE DGCP"/>
    <property type="match status" value="1"/>
</dbReference>
<evidence type="ECO:0000259" key="2">
    <source>
        <dbReference type="PROSITE" id="PS50112"/>
    </source>
</evidence>
<dbReference type="PROSITE" id="PS50887">
    <property type="entry name" value="GGDEF"/>
    <property type="match status" value="1"/>
</dbReference>
<name>Q8P9A5_XANCP</name>
<dbReference type="InterPro" id="IPR013655">
    <property type="entry name" value="PAS_fold_3"/>
</dbReference>
<dbReference type="Gene3D" id="3.30.450.20">
    <property type="entry name" value="PAS domain"/>
    <property type="match status" value="3"/>
</dbReference>
<dbReference type="KEGG" id="xcc:XCC1959"/>
<gene>
    <name evidence="6" type="ordered locus">XCC1959</name>
</gene>
<dbReference type="InterPro" id="IPR000014">
    <property type="entry name" value="PAS"/>
</dbReference>
<dbReference type="SUPFAM" id="SSF55073">
    <property type="entry name" value="Nucleotide cyclase"/>
    <property type="match status" value="1"/>
</dbReference>